<evidence type="ECO:0000256" key="8">
    <source>
        <dbReference type="ARBA" id="ARBA00023136"/>
    </source>
</evidence>
<dbReference type="InterPro" id="IPR050271">
    <property type="entry name" value="UDP-glycosyltransferase"/>
</dbReference>
<comment type="subcellular location">
    <subcellularLocation>
        <location evidence="10">Endomembrane system</location>
        <topology evidence="10">Single-pass type I membrane protein</topology>
    </subcellularLocation>
    <subcellularLocation>
        <location evidence="1">Endoplasmic reticulum</location>
    </subcellularLocation>
</comment>
<evidence type="ECO:0008006" key="14">
    <source>
        <dbReference type="Google" id="ProtNLM"/>
    </source>
</evidence>
<dbReference type="EMBL" id="CAKKNF020000032">
    <property type="protein sequence ID" value="CAH0747830.1"/>
    <property type="molecule type" value="Genomic_DNA"/>
</dbReference>
<dbReference type="InterPro" id="IPR002213">
    <property type="entry name" value="UDP_glucos_trans"/>
</dbReference>
<name>A0AAI8UUA5_BEMTA</name>
<evidence type="ECO:0000256" key="10">
    <source>
        <dbReference type="ARBA" id="ARBA00046288"/>
    </source>
</evidence>
<sequence>MYEMKMACIFTIFILANISTTIFAHKILIFHPTPAYSHQQPAMGLTEALVKKGHDVFVLGPNKVPGLEGNYTYFDFSWLYEFNANFTTEGVNLQQEFSSQFMWIPFFRVYADMMRQMFESDTFKHFLRRVEDEKISFDVVTVESYVIPYGVALARLLTRNKPVISLLTMTGGDFYNEDAIGNIKHLSYSPSMLSPYTGQMSVWERLENWVTHHYVSSRLQNILESSARAHFRDTYGPDGEALVDGCWENISLAMISSNALYYYPRPITPNVIEVGPLHIKTPEKLPKILQDWLDGAGRGVIYFSLGSNMRSEKLPREALANILRVFGELPDGYRVLWKWESDSEVPSDRVTGLSNKRNILTQRWIPQQSVLAHPMVKLFITQGGCQSFQETVHYGVPTVGVPWFADQEVNVAKMVDAEVGFRLRPSELNSYEKVKTAINAVLFDKKVLILQPTPSYSHQLPAMGLTEALVKKGHDVFFLSPDSVPGLQKNYTHFDFSWLYQYFHESLTEKGVHLQQQFSNQLTWIPFLEVWAGMVRHMFESDTFQQFLKRVQDEKISFDVVIVESFVIPYGVGLARLLTRNKPVISLATMTGGEFFNEDAIGNIKHLSYSPAMLSAFNGKMSLWERLENWVTHHYISSKLQNVVENSAKAHFRDTYGPDGDAFVEGCWGNISLAMITSNALYYYPRPITPNVIEVGPLHIKNSTKLSKTLQDWLDGAERGVIYFSLGSNMRSANLPRDALSNFLRVFRELPEGYRVLWKWEDDAEISKNEEGVGKSKVTNILTQKWIPQQEVLAHPKVKLFITQGGCQSFQETVHYGVPLVGVPWFGDQEVNVAKMVDAGIGVRLRPQELDSFVKVKQAVEAVLFDKRYAENMKKLSDLSHDFTRRAPDEAVFWVEHVAKHGGAAHLRPYIADTSYFRYFCLDLLSVILSISAVIFYFLWKILKYTTSSIPILSHEKLKSS</sequence>
<keyword evidence="4" id="KW-0808">Transferase</keyword>
<keyword evidence="13" id="KW-1185">Reference proteome</keyword>
<dbReference type="Proteomes" id="UP001152759">
    <property type="component" value="Unassembled WGS sequence"/>
</dbReference>
<keyword evidence="5 11" id="KW-0812">Transmembrane</keyword>
<keyword evidence="3" id="KW-0328">Glycosyltransferase</keyword>
<dbReference type="AlphaFoldDB" id="A0AAI8UUA5"/>
<dbReference type="PANTHER" id="PTHR48043:SF159">
    <property type="entry name" value="EG:EG0003.4 PROTEIN-RELATED"/>
    <property type="match status" value="1"/>
</dbReference>
<evidence type="ECO:0000313" key="12">
    <source>
        <dbReference type="EMBL" id="CAH0747830.1"/>
    </source>
</evidence>
<gene>
    <name evidence="12" type="ORF">BEMITA_LOCUS165</name>
</gene>
<reference evidence="12" key="1">
    <citation type="submission" date="2021-12" db="EMBL/GenBank/DDBJ databases">
        <authorList>
            <person name="King R."/>
        </authorList>
    </citation>
    <scope>NUCLEOTIDE SEQUENCE</scope>
</reference>
<evidence type="ECO:0000256" key="2">
    <source>
        <dbReference type="ARBA" id="ARBA00009995"/>
    </source>
</evidence>
<dbReference type="SUPFAM" id="SSF53756">
    <property type="entry name" value="UDP-Glycosyltransferase/glycogen phosphorylase"/>
    <property type="match status" value="2"/>
</dbReference>
<evidence type="ECO:0000256" key="9">
    <source>
        <dbReference type="ARBA" id="ARBA00023180"/>
    </source>
</evidence>
<dbReference type="Gene3D" id="3.40.50.2000">
    <property type="entry name" value="Glycogen Phosphorylase B"/>
    <property type="match status" value="4"/>
</dbReference>
<dbReference type="InterPro" id="IPR035595">
    <property type="entry name" value="UDP_glycos_trans_CS"/>
</dbReference>
<evidence type="ECO:0000256" key="4">
    <source>
        <dbReference type="ARBA" id="ARBA00022679"/>
    </source>
</evidence>
<keyword evidence="6" id="KW-0256">Endoplasmic reticulum</keyword>
<dbReference type="PANTHER" id="PTHR48043">
    <property type="entry name" value="EG:EG0003.4 PROTEIN-RELATED"/>
    <property type="match status" value="1"/>
</dbReference>
<dbReference type="CDD" id="cd03784">
    <property type="entry name" value="GT1_Gtf-like"/>
    <property type="match status" value="2"/>
</dbReference>
<protein>
    <recommendedName>
        <fullName evidence="14">UDP-glucuronosyltransferase</fullName>
    </recommendedName>
</protein>
<dbReference type="GO" id="GO:0008194">
    <property type="term" value="F:UDP-glycosyltransferase activity"/>
    <property type="evidence" value="ECO:0007669"/>
    <property type="project" value="InterPro"/>
</dbReference>
<evidence type="ECO:0000256" key="11">
    <source>
        <dbReference type="SAM" id="Phobius"/>
    </source>
</evidence>
<dbReference type="GO" id="GO:0005783">
    <property type="term" value="C:endoplasmic reticulum"/>
    <property type="evidence" value="ECO:0007669"/>
    <property type="project" value="UniProtKB-SubCell"/>
</dbReference>
<feature type="transmembrane region" description="Helical" evidence="11">
    <location>
        <begin position="916"/>
        <end position="940"/>
    </location>
</feature>
<comment type="similarity">
    <text evidence="2">Belongs to the UDP-glycosyltransferase family.</text>
</comment>
<evidence type="ECO:0000256" key="1">
    <source>
        <dbReference type="ARBA" id="ARBA00004240"/>
    </source>
</evidence>
<evidence type="ECO:0000313" key="13">
    <source>
        <dbReference type="Proteomes" id="UP001152759"/>
    </source>
</evidence>
<evidence type="ECO:0000256" key="7">
    <source>
        <dbReference type="ARBA" id="ARBA00022989"/>
    </source>
</evidence>
<dbReference type="FunFam" id="3.40.50.2000:FF:000050">
    <property type="entry name" value="UDP-glucuronosyltransferase"/>
    <property type="match status" value="2"/>
</dbReference>
<keyword evidence="8 11" id="KW-0472">Membrane</keyword>
<evidence type="ECO:0000256" key="5">
    <source>
        <dbReference type="ARBA" id="ARBA00022692"/>
    </source>
</evidence>
<comment type="caution">
    <text evidence="12">The sequence shown here is derived from an EMBL/GenBank/DDBJ whole genome shotgun (WGS) entry which is preliminary data.</text>
</comment>
<keyword evidence="9" id="KW-0325">Glycoprotein</keyword>
<evidence type="ECO:0000256" key="3">
    <source>
        <dbReference type="ARBA" id="ARBA00022676"/>
    </source>
</evidence>
<dbReference type="Pfam" id="PF00201">
    <property type="entry name" value="UDPGT"/>
    <property type="match status" value="2"/>
</dbReference>
<proteinExistence type="inferred from homology"/>
<evidence type="ECO:0000256" key="6">
    <source>
        <dbReference type="ARBA" id="ARBA00022824"/>
    </source>
</evidence>
<accession>A0AAI8UUA5</accession>
<keyword evidence="7 11" id="KW-1133">Transmembrane helix</keyword>
<dbReference type="PROSITE" id="PS00375">
    <property type="entry name" value="UDPGT"/>
    <property type="match status" value="2"/>
</dbReference>
<organism evidence="12 13">
    <name type="scientific">Bemisia tabaci</name>
    <name type="common">Sweetpotato whitefly</name>
    <name type="synonym">Aleurodes tabaci</name>
    <dbReference type="NCBI Taxonomy" id="7038"/>
    <lineage>
        <taxon>Eukaryota</taxon>
        <taxon>Metazoa</taxon>
        <taxon>Ecdysozoa</taxon>
        <taxon>Arthropoda</taxon>
        <taxon>Hexapoda</taxon>
        <taxon>Insecta</taxon>
        <taxon>Pterygota</taxon>
        <taxon>Neoptera</taxon>
        <taxon>Paraneoptera</taxon>
        <taxon>Hemiptera</taxon>
        <taxon>Sternorrhyncha</taxon>
        <taxon>Aleyrodoidea</taxon>
        <taxon>Aleyrodidae</taxon>
        <taxon>Aleyrodinae</taxon>
        <taxon>Bemisia</taxon>
    </lineage>
</organism>